<dbReference type="STRING" id="1429043.X474_20675"/>
<dbReference type="GO" id="GO:0016787">
    <property type="term" value="F:hydrolase activity"/>
    <property type="evidence" value="ECO:0007669"/>
    <property type="project" value="UniProtKB-KW"/>
</dbReference>
<proteinExistence type="predicted"/>
<dbReference type="SMART" id="SM00471">
    <property type="entry name" value="HDc"/>
    <property type="match status" value="1"/>
</dbReference>
<evidence type="ECO:0000313" key="3">
    <source>
        <dbReference type="Proteomes" id="UP000032233"/>
    </source>
</evidence>
<reference evidence="2 3" key="1">
    <citation type="submission" date="2013-11" db="EMBL/GenBank/DDBJ databases">
        <title>Metagenomic analysis of a methanogenic consortium involved in long chain n-alkane degradation.</title>
        <authorList>
            <person name="Davidova I.A."/>
            <person name="Callaghan A.V."/>
            <person name="Wawrik B."/>
            <person name="Pruitt S."/>
            <person name="Marks C."/>
            <person name="Duncan K.E."/>
            <person name="Suflita J.M."/>
        </authorList>
    </citation>
    <scope>NUCLEOTIDE SEQUENCE [LARGE SCALE GENOMIC DNA]</scope>
    <source>
        <strain evidence="2 3">SPR</strain>
    </source>
</reference>
<dbReference type="InParanoid" id="A0A0D2GBD4"/>
<dbReference type="CDD" id="cd00077">
    <property type="entry name" value="HDc"/>
    <property type="match status" value="1"/>
</dbReference>
<sequence>MGNTMCPGQDTSFWRPDDIFEVPCGNCGHEVEFFKDDATRRCKSCGTLVKNPKLNLGCAQWCEHAKDCLGYDPKEKLAQAESGDTSLTDKLIEAVKAVFGNDQKEIDHSLKVLDYARELIKKEPADPQVVMAAAILHDIGKPLAQVKHGSAAGAFHEMEGPLVAKEILQDLGLKAEVIDHICRIIANHHTAKGIDTPEFRLVWDADWLANIPRDFSELTPEKMEKLITKVFKTKTASKKAERLFL</sequence>
<keyword evidence="3" id="KW-1185">Reference proteome</keyword>
<dbReference type="NCBIfam" id="TIGR00277">
    <property type="entry name" value="HDIG"/>
    <property type="match status" value="1"/>
</dbReference>
<dbReference type="Proteomes" id="UP000032233">
    <property type="component" value="Unassembled WGS sequence"/>
</dbReference>
<dbReference type="EMBL" id="AZAC01000034">
    <property type="protein sequence ID" value="KIX12187.1"/>
    <property type="molecule type" value="Genomic_DNA"/>
</dbReference>
<evidence type="ECO:0000313" key="2">
    <source>
        <dbReference type="EMBL" id="KIX12187.1"/>
    </source>
</evidence>
<dbReference type="OrthoDB" id="155250at2"/>
<keyword evidence="2" id="KW-0378">Hydrolase</keyword>
<dbReference type="Pfam" id="PF01966">
    <property type="entry name" value="HD"/>
    <property type="match status" value="1"/>
</dbReference>
<dbReference type="InterPro" id="IPR003607">
    <property type="entry name" value="HD/PDEase_dom"/>
</dbReference>
<dbReference type="SUPFAM" id="SSF109604">
    <property type="entry name" value="HD-domain/PDEase-like"/>
    <property type="match status" value="1"/>
</dbReference>
<dbReference type="InterPro" id="IPR006675">
    <property type="entry name" value="HDIG_dom"/>
</dbReference>
<protein>
    <submittedName>
        <fullName evidence="2">Phosphohydrolase</fullName>
    </submittedName>
</protein>
<organism evidence="2 3">
    <name type="scientific">Dethiosulfatarculus sandiegensis</name>
    <dbReference type="NCBI Taxonomy" id="1429043"/>
    <lineage>
        <taxon>Bacteria</taxon>
        <taxon>Pseudomonadati</taxon>
        <taxon>Thermodesulfobacteriota</taxon>
        <taxon>Desulfarculia</taxon>
        <taxon>Desulfarculales</taxon>
        <taxon>Desulfarculaceae</taxon>
        <taxon>Dethiosulfatarculus</taxon>
    </lineage>
</organism>
<gene>
    <name evidence="2" type="ORF">X474_20675</name>
</gene>
<feature type="domain" description="HD/PDEase" evidence="1">
    <location>
        <begin position="101"/>
        <end position="220"/>
    </location>
</feature>
<dbReference type="Gene3D" id="1.10.3210.10">
    <property type="entry name" value="Hypothetical protein af1432"/>
    <property type="match status" value="1"/>
</dbReference>
<name>A0A0D2GBD4_9BACT</name>
<evidence type="ECO:0000259" key="1">
    <source>
        <dbReference type="SMART" id="SM00471"/>
    </source>
</evidence>
<accession>A0A0D2GBD4</accession>
<comment type="caution">
    <text evidence="2">The sequence shown here is derived from an EMBL/GenBank/DDBJ whole genome shotgun (WGS) entry which is preliminary data.</text>
</comment>
<dbReference type="AlphaFoldDB" id="A0A0D2GBD4"/>
<dbReference type="InterPro" id="IPR006674">
    <property type="entry name" value="HD_domain"/>
</dbReference>
<dbReference type="RefSeq" id="WP_044350998.1">
    <property type="nucleotide sequence ID" value="NZ_AZAC01000034.1"/>
</dbReference>